<proteinExistence type="predicted"/>
<evidence type="ECO:0000313" key="2">
    <source>
        <dbReference type="Proteomes" id="UP000003345"/>
    </source>
</evidence>
<comment type="caution">
    <text evidence="1">The sequence shown here is derived from an EMBL/GenBank/DDBJ whole genome shotgun (WGS) entry which is preliminary data.</text>
</comment>
<name>I2NCS5_9PAST</name>
<dbReference type="RefSeq" id="WP_005710100.1">
    <property type="nucleotide sequence ID" value="NZ_AJMU01000076.1"/>
</dbReference>
<dbReference type="EMBL" id="AJMU01000076">
    <property type="protein sequence ID" value="EIG23636.1"/>
    <property type="molecule type" value="Genomic_DNA"/>
</dbReference>
<dbReference type="Proteomes" id="UP000003345">
    <property type="component" value="Unassembled WGS sequence"/>
</dbReference>
<dbReference type="AlphaFoldDB" id="I2NCS5"/>
<gene>
    <name evidence="1" type="ORF">HMPREF1054_1925</name>
</gene>
<accession>I2NCS5</accession>
<dbReference type="OrthoDB" id="5685199at2"/>
<protein>
    <submittedName>
        <fullName evidence="1">Uncharacterized protein</fullName>
    </submittedName>
</protein>
<reference evidence="1 2" key="1">
    <citation type="submission" date="2012-04" db="EMBL/GenBank/DDBJ databases">
        <authorList>
            <person name="Harkins D.M."/>
            <person name="Madupu R."/>
            <person name="Durkin A.S."/>
            <person name="Torralba M."/>
            <person name="Methe B."/>
            <person name="Sutton G.G."/>
            <person name="Nelson K.E."/>
        </authorList>
    </citation>
    <scope>NUCLEOTIDE SEQUENCE [LARGE SCALE GENOMIC DNA]</scope>
    <source>
        <strain evidence="1 2">HK411</strain>
    </source>
</reference>
<organism evidence="1 2">
    <name type="scientific">Haemophilus paraphrohaemolyticus HK411</name>
    <dbReference type="NCBI Taxonomy" id="1095743"/>
    <lineage>
        <taxon>Bacteria</taxon>
        <taxon>Pseudomonadati</taxon>
        <taxon>Pseudomonadota</taxon>
        <taxon>Gammaproteobacteria</taxon>
        <taxon>Pasteurellales</taxon>
        <taxon>Pasteurellaceae</taxon>
        <taxon>Haemophilus</taxon>
    </lineage>
</organism>
<evidence type="ECO:0000313" key="1">
    <source>
        <dbReference type="EMBL" id="EIG23636.1"/>
    </source>
</evidence>
<sequence>MPNKIYDDGPRYAKVTINQTDKGYVASLFLDKKLYHSTAPMLAKNNAIMLVNRKIERLNIGKRKIDRIPFYKE</sequence>